<comment type="cofactor">
    <cofactor evidence="1">
        <name>FAD</name>
        <dbReference type="ChEBI" id="CHEBI:57692"/>
    </cofactor>
</comment>
<sequence>MKIVVLVKEVPDTYGDRKLSLETGLADRAASESVLDEIGERALEVALSYADKNAGTEVVVLSMAPESAAATVRKGLAMGAASAVQVVDEQLLGADMGLTAEVLAAALTRVGFDLVIGGNQSTDGSGGMVPAMVAELLDVPGAMSLNSVEIEEGKVSGTRGSDGATMQVTADLPAVITITEALPDARFPNFKGIMAAKKKPFETLSLEDLGIEAHSAEASRSIVIALSEKPPREAGIKIVDEGDAGEKLAEFLVQNRLA</sequence>
<evidence type="ECO:0000256" key="4">
    <source>
        <dbReference type="ARBA" id="ARBA00016797"/>
    </source>
</evidence>
<dbReference type="Proteomes" id="UP001597055">
    <property type="component" value="Unassembled WGS sequence"/>
</dbReference>
<name>A0ABW3AFN3_9MICO</name>
<organism evidence="9 10">
    <name type="scientific">Microbacterium insulae</name>
    <dbReference type="NCBI Taxonomy" id="483014"/>
    <lineage>
        <taxon>Bacteria</taxon>
        <taxon>Bacillati</taxon>
        <taxon>Actinomycetota</taxon>
        <taxon>Actinomycetes</taxon>
        <taxon>Micrococcales</taxon>
        <taxon>Microbacteriaceae</taxon>
        <taxon>Microbacterium</taxon>
    </lineage>
</organism>
<comment type="subunit">
    <text evidence="3">Heterodimer of an alpha and a beta subunit.</text>
</comment>
<dbReference type="PANTHER" id="PTHR21294:SF8">
    <property type="entry name" value="ELECTRON TRANSFER FLAVOPROTEIN SUBUNIT BETA"/>
    <property type="match status" value="1"/>
</dbReference>
<feature type="domain" description="Electron transfer flavoprotein alpha/beta-subunit N-terminal" evidence="8">
    <location>
        <begin position="23"/>
        <end position="213"/>
    </location>
</feature>
<evidence type="ECO:0000256" key="2">
    <source>
        <dbReference type="ARBA" id="ARBA00007557"/>
    </source>
</evidence>
<protein>
    <recommendedName>
        <fullName evidence="4">Electron transfer flavoprotein subunit beta</fullName>
    </recommendedName>
</protein>
<reference evidence="10" key="1">
    <citation type="journal article" date="2019" name="Int. J. Syst. Evol. Microbiol.">
        <title>The Global Catalogue of Microorganisms (GCM) 10K type strain sequencing project: providing services to taxonomists for standard genome sequencing and annotation.</title>
        <authorList>
            <consortium name="The Broad Institute Genomics Platform"/>
            <consortium name="The Broad Institute Genome Sequencing Center for Infectious Disease"/>
            <person name="Wu L."/>
            <person name="Ma J."/>
        </authorList>
    </citation>
    <scope>NUCLEOTIDE SEQUENCE [LARGE SCALE GENOMIC DNA]</scope>
    <source>
        <strain evidence="10">CCUG 54523</strain>
    </source>
</reference>
<dbReference type="InterPro" id="IPR014729">
    <property type="entry name" value="Rossmann-like_a/b/a_fold"/>
</dbReference>
<accession>A0ABW3AFN3</accession>
<dbReference type="InterPro" id="IPR012255">
    <property type="entry name" value="ETF_b"/>
</dbReference>
<dbReference type="InterPro" id="IPR014730">
    <property type="entry name" value="ETF_a/b_N"/>
</dbReference>
<gene>
    <name evidence="9" type="ORF">ACFQ0P_04700</name>
</gene>
<dbReference type="Gene3D" id="3.40.50.620">
    <property type="entry name" value="HUPs"/>
    <property type="match status" value="1"/>
</dbReference>
<dbReference type="EMBL" id="JBHTII010000001">
    <property type="protein sequence ID" value="MFD0789687.1"/>
    <property type="molecule type" value="Genomic_DNA"/>
</dbReference>
<dbReference type="PANTHER" id="PTHR21294">
    <property type="entry name" value="ELECTRON TRANSFER FLAVOPROTEIN BETA-SUBUNIT"/>
    <property type="match status" value="1"/>
</dbReference>
<evidence type="ECO:0000256" key="3">
    <source>
        <dbReference type="ARBA" id="ARBA00011355"/>
    </source>
</evidence>
<dbReference type="RefSeq" id="WP_204980857.1">
    <property type="nucleotide sequence ID" value="NZ_JBHTII010000001.1"/>
</dbReference>
<evidence type="ECO:0000313" key="10">
    <source>
        <dbReference type="Proteomes" id="UP001597055"/>
    </source>
</evidence>
<dbReference type="Pfam" id="PF01012">
    <property type="entry name" value="ETF"/>
    <property type="match status" value="1"/>
</dbReference>
<dbReference type="SMART" id="SM00893">
    <property type="entry name" value="ETF"/>
    <property type="match status" value="1"/>
</dbReference>
<evidence type="ECO:0000259" key="8">
    <source>
        <dbReference type="SMART" id="SM00893"/>
    </source>
</evidence>
<dbReference type="PIRSF" id="PIRSF000090">
    <property type="entry name" value="Beta-ETF"/>
    <property type="match status" value="1"/>
</dbReference>
<dbReference type="CDD" id="cd01714">
    <property type="entry name" value="ETF_beta"/>
    <property type="match status" value="1"/>
</dbReference>
<keyword evidence="5" id="KW-0813">Transport</keyword>
<evidence type="ECO:0000313" key="9">
    <source>
        <dbReference type="EMBL" id="MFD0789687.1"/>
    </source>
</evidence>
<keyword evidence="6" id="KW-0249">Electron transport</keyword>
<comment type="function">
    <text evidence="7">The electron transfer flavoprotein serves as a specific electron acceptor for other dehydrogenases. It transfers the electrons to the main respiratory chain via ETF-ubiquinone oxidoreductase (ETF dehydrogenase).</text>
</comment>
<evidence type="ECO:0000256" key="1">
    <source>
        <dbReference type="ARBA" id="ARBA00001974"/>
    </source>
</evidence>
<comment type="caution">
    <text evidence="9">The sequence shown here is derived from an EMBL/GenBank/DDBJ whole genome shotgun (WGS) entry which is preliminary data.</text>
</comment>
<dbReference type="InterPro" id="IPR033948">
    <property type="entry name" value="ETF_beta_N"/>
</dbReference>
<comment type="similarity">
    <text evidence="2">Belongs to the ETF beta-subunit/FixA family.</text>
</comment>
<proteinExistence type="inferred from homology"/>
<evidence type="ECO:0000256" key="6">
    <source>
        <dbReference type="ARBA" id="ARBA00022982"/>
    </source>
</evidence>
<evidence type="ECO:0000256" key="5">
    <source>
        <dbReference type="ARBA" id="ARBA00022448"/>
    </source>
</evidence>
<dbReference type="SUPFAM" id="SSF52402">
    <property type="entry name" value="Adenine nucleotide alpha hydrolases-like"/>
    <property type="match status" value="1"/>
</dbReference>
<evidence type="ECO:0000256" key="7">
    <source>
        <dbReference type="ARBA" id="ARBA00025649"/>
    </source>
</evidence>
<keyword evidence="10" id="KW-1185">Reference proteome</keyword>